<sequence length="218" mass="23644">MSKITFRADDDLVEQLEELDASKSEAMRAALRSFLEGNEAASGEDRSASDPVRTDVIDDLVRKSVDDRLRELGIDPAGSHAREPTPSPEPQDVNVSISLEGATMQSDEHGSPSDNRRQTRTRNPTPNDGESPGGREPAEAPDRAGAQSPDGRGGGQQCNQCGDRLDGDHMYCPNCGEKASRRLFCECGDEVRSDWSFCPSCGRRTPAADVLESDSTQY</sequence>
<evidence type="ECO:0000256" key="1">
    <source>
        <dbReference type="SAM" id="MobiDB-lite"/>
    </source>
</evidence>
<dbReference type="EMBL" id="CP059154">
    <property type="protein sequence ID" value="QLK27283.1"/>
    <property type="molecule type" value="Genomic_DNA"/>
</dbReference>
<dbReference type="CDD" id="cd22231">
    <property type="entry name" value="RHH_NikR_HicB-like"/>
    <property type="match status" value="1"/>
</dbReference>
<feature type="compositionally biased region" description="Basic and acidic residues" evidence="1">
    <location>
        <begin position="43"/>
        <end position="55"/>
    </location>
</feature>
<protein>
    <submittedName>
        <fullName evidence="4">Zinc ribbon domain-containing protein</fullName>
    </submittedName>
</protein>
<keyword evidence="5" id="KW-1185">Reference proteome</keyword>
<accession>A0A7D6GSW9</accession>
<dbReference type="Pfam" id="PF12773">
    <property type="entry name" value="DZR"/>
    <property type="match status" value="1"/>
</dbReference>
<organism evidence="4 5">
    <name type="scientific">Natrinema zhouii</name>
    <dbReference type="NCBI Taxonomy" id="1710539"/>
    <lineage>
        <taxon>Archaea</taxon>
        <taxon>Methanobacteriati</taxon>
        <taxon>Methanobacteriota</taxon>
        <taxon>Stenosarchaea group</taxon>
        <taxon>Halobacteria</taxon>
        <taxon>Halobacteriales</taxon>
        <taxon>Natrialbaceae</taxon>
        <taxon>Natrinema</taxon>
    </lineage>
</organism>
<evidence type="ECO:0000313" key="4">
    <source>
        <dbReference type="EMBL" id="QLK27283.1"/>
    </source>
</evidence>
<name>A0A7D6GSW9_9EURY</name>
<dbReference type="InterPro" id="IPR056278">
    <property type="entry name" value="CdrL_M"/>
</dbReference>
<evidence type="ECO:0000259" key="2">
    <source>
        <dbReference type="Pfam" id="PF12773"/>
    </source>
</evidence>
<feature type="region of interest" description="Disordered" evidence="1">
    <location>
        <begin position="61"/>
        <end position="163"/>
    </location>
</feature>
<dbReference type="InterPro" id="IPR025874">
    <property type="entry name" value="DZR"/>
</dbReference>
<feature type="domain" description="DZANK-type" evidence="2">
    <location>
        <begin position="158"/>
        <end position="202"/>
    </location>
</feature>
<proteinExistence type="predicted"/>
<dbReference type="GeneID" id="56142877"/>
<dbReference type="KEGG" id="nay:HYG81_06690"/>
<dbReference type="Proteomes" id="UP000510869">
    <property type="component" value="Chromosome"/>
</dbReference>
<feature type="compositionally biased region" description="Basic and acidic residues" evidence="1">
    <location>
        <begin position="106"/>
        <end position="117"/>
    </location>
</feature>
<feature type="region of interest" description="Disordered" evidence="1">
    <location>
        <begin position="36"/>
        <end position="55"/>
    </location>
</feature>
<dbReference type="Pfam" id="PF24252">
    <property type="entry name" value="CdrL_M"/>
    <property type="match status" value="1"/>
</dbReference>
<feature type="domain" description="CdrL-like middle region" evidence="3">
    <location>
        <begin position="50"/>
        <end position="108"/>
    </location>
</feature>
<evidence type="ECO:0000259" key="3">
    <source>
        <dbReference type="Pfam" id="PF24252"/>
    </source>
</evidence>
<dbReference type="OrthoDB" id="11143at2157"/>
<feature type="compositionally biased region" description="Basic and acidic residues" evidence="1">
    <location>
        <begin position="61"/>
        <end position="73"/>
    </location>
</feature>
<dbReference type="RefSeq" id="WP_180842445.1">
    <property type="nucleotide sequence ID" value="NZ_CP059154.1"/>
</dbReference>
<gene>
    <name evidence="4" type="ORF">HYG81_06690</name>
</gene>
<evidence type="ECO:0000313" key="5">
    <source>
        <dbReference type="Proteomes" id="UP000510869"/>
    </source>
</evidence>
<reference evidence="4 5" key="1">
    <citation type="submission" date="2020-07" db="EMBL/GenBank/DDBJ databases">
        <title>Natrinema (YPL30) sp. nov. and Haloterrigena xxxxxx (YPL8) sp. nov., isolated from a salt mine.</title>
        <authorList>
            <person name="Cui H."/>
        </authorList>
    </citation>
    <scope>NUCLEOTIDE SEQUENCE [LARGE SCALE GENOMIC DNA]</scope>
    <source>
        <strain evidence="4 5">YPL13</strain>
    </source>
</reference>
<dbReference type="AlphaFoldDB" id="A0A7D6GSW9"/>